<dbReference type="Pfam" id="PF00111">
    <property type="entry name" value="Fer2"/>
    <property type="match status" value="1"/>
</dbReference>
<dbReference type="PROSITE" id="PS00197">
    <property type="entry name" value="2FE2S_FER_1"/>
    <property type="match status" value="1"/>
</dbReference>
<dbReference type="InterPro" id="IPR039261">
    <property type="entry name" value="FNR_nucleotide-bd"/>
</dbReference>
<feature type="region of interest" description="Disordered" evidence="9">
    <location>
        <begin position="256"/>
        <end position="278"/>
    </location>
</feature>
<dbReference type="Pfam" id="PF00175">
    <property type="entry name" value="NAD_binding_1"/>
    <property type="match status" value="1"/>
</dbReference>
<sequence>MNARNERATCHRLRVAEVIPETADAVSLVFDLTERQRERFAYRPGQFLTLRLPTVDGALARCYSLASSPHTDDRLKVTVKRVDDGRASNWICDNVGPGAVLDALEPAGVFTPASLDDDVLLLAAGSGITPIMSIARSVLTHGTGSVVLCYANRGEDAVIFRDELRQLEATYPDRLTVLHWLESLQGVPTEHGLRGLLAGQRFTDVFLCGPKPFMTVARAVLRDLGVDRTRIHLERFNSLGGDPFADTVPAEPSNVAQPGIVPTDPESPDAAEPSGAAGEPVVLHVDVDGEPRRLDWPSGTTLLELLMASGVDVPSSCGEGVCASCECRVVEGEVAMVDNQVLDAEDIAEGYVLACQATPVTRHVRVSLG</sequence>
<keyword evidence="13" id="KW-1185">Reference proteome</keyword>
<reference evidence="13" key="1">
    <citation type="journal article" date="2019" name="Int. J. Syst. Evol. Microbiol.">
        <title>The Global Catalogue of Microorganisms (GCM) 10K type strain sequencing project: providing services to taxonomists for standard genome sequencing and annotation.</title>
        <authorList>
            <consortium name="The Broad Institute Genomics Platform"/>
            <consortium name="The Broad Institute Genome Sequencing Center for Infectious Disease"/>
            <person name="Wu L."/>
            <person name="Ma J."/>
        </authorList>
    </citation>
    <scope>NUCLEOTIDE SEQUENCE [LARGE SCALE GENOMIC DNA]</scope>
    <source>
        <strain evidence="13">KCTC 32255</strain>
    </source>
</reference>
<evidence type="ECO:0000256" key="9">
    <source>
        <dbReference type="SAM" id="MobiDB-lite"/>
    </source>
</evidence>
<dbReference type="PROSITE" id="PS51384">
    <property type="entry name" value="FAD_FR"/>
    <property type="match status" value="1"/>
</dbReference>
<dbReference type="Gene3D" id="2.40.30.10">
    <property type="entry name" value="Translation factors"/>
    <property type="match status" value="1"/>
</dbReference>
<dbReference type="RefSeq" id="WP_345404482.1">
    <property type="nucleotide sequence ID" value="NZ_BAABLA010000118.1"/>
</dbReference>
<dbReference type="InterPro" id="IPR008333">
    <property type="entry name" value="Cbr1-like_FAD-bd_dom"/>
</dbReference>
<dbReference type="SUPFAM" id="SSF52343">
    <property type="entry name" value="Ferredoxin reductase-like, C-terminal NADP-linked domain"/>
    <property type="match status" value="1"/>
</dbReference>
<evidence type="ECO:0000259" key="11">
    <source>
        <dbReference type="PROSITE" id="PS51384"/>
    </source>
</evidence>
<dbReference type="PANTHER" id="PTHR47354:SF8">
    <property type="entry name" value="1,2-PHENYLACETYL-COA EPOXIDASE, SUBUNIT E"/>
    <property type="match status" value="1"/>
</dbReference>
<keyword evidence="7" id="KW-0408">Iron</keyword>
<dbReference type="PROSITE" id="PS51085">
    <property type="entry name" value="2FE2S_FER_2"/>
    <property type="match status" value="1"/>
</dbReference>
<evidence type="ECO:0000256" key="6">
    <source>
        <dbReference type="ARBA" id="ARBA00023002"/>
    </source>
</evidence>
<dbReference type="InterPro" id="IPR050415">
    <property type="entry name" value="MRET"/>
</dbReference>
<dbReference type="EMBL" id="JBHSXX010000001">
    <property type="protein sequence ID" value="MFC6868045.1"/>
    <property type="molecule type" value="Genomic_DNA"/>
</dbReference>
<name>A0ABW2BY97_9PSEU</name>
<keyword evidence="5" id="KW-0274">FAD</keyword>
<keyword evidence="3" id="KW-0001">2Fe-2S</keyword>
<dbReference type="InterPro" id="IPR017938">
    <property type="entry name" value="Riboflavin_synthase-like_b-brl"/>
</dbReference>
<feature type="domain" description="FAD-binding FR-type" evidence="11">
    <location>
        <begin position="8"/>
        <end position="113"/>
    </location>
</feature>
<dbReference type="PANTHER" id="PTHR47354">
    <property type="entry name" value="NADH OXIDOREDUCTASE HCR"/>
    <property type="match status" value="1"/>
</dbReference>
<dbReference type="InterPro" id="IPR001709">
    <property type="entry name" value="Flavoprot_Pyr_Nucl_cyt_Rdtase"/>
</dbReference>
<dbReference type="Gene3D" id="3.40.50.80">
    <property type="entry name" value="Nucleotide-binding domain of ferredoxin-NADP reductase (FNR) module"/>
    <property type="match status" value="1"/>
</dbReference>
<evidence type="ECO:0000256" key="1">
    <source>
        <dbReference type="ARBA" id="ARBA00001974"/>
    </source>
</evidence>
<dbReference type="InterPro" id="IPR001433">
    <property type="entry name" value="OxRdtase_FAD/NAD-bd"/>
</dbReference>
<dbReference type="SUPFAM" id="SSF54292">
    <property type="entry name" value="2Fe-2S ferredoxin-like"/>
    <property type="match status" value="1"/>
</dbReference>
<comment type="caution">
    <text evidence="12">The sequence shown here is derived from an EMBL/GenBank/DDBJ whole genome shotgun (WGS) entry which is preliminary data.</text>
</comment>
<protein>
    <submittedName>
        <fullName evidence="12">Ferredoxin--NADP reductase</fullName>
    </submittedName>
</protein>
<evidence type="ECO:0000259" key="10">
    <source>
        <dbReference type="PROSITE" id="PS51085"/>
    </source>
</evidence>
<evidence type="ECO:0000256" key="4">
    <source>
        <dbReference type="ARBA" id="ARBA00022723"/>
    </source>
</evidence>
<dbReference type="InterPro" id="IPR012675">
    <property type="entry name" value="Beta-grasp_dom_sf"/>
</dbReference>
<proteinExistence type="predicted"/>
<evidence type="ECO:0000313" key="12">
    <source>
        <dbReference type="EMBL" id="MFC6868045.1"/>
    </source>
</evidence>
<evidence type="ECO:0000256" key="3">
    <source>
        <dbReference type="ARBA" id="ARBA00022714"/>
    </source>
</evidence>
<dbReference type="Gene3D" id="3.10.20.30">
    <property type="match status" value="1"/>
</dbReference>
<accession>A0ABW2BY97</accession>
<dbReference type="PRINTS" id="PR00371">
    <property type="entry name" value="FPNCR"/>
</dbReference>
<dbReference type="SUPFAM" id="SSF63380">
    <property type="entry name" value="Riboflavin synthase domain-like"/>
    <property type="match status" value="1"/>
</dbReference>
<dbReference type="Pfam" id="PF00970">
    <property type="entry name" value="FAD_binding_6"/>
    <property type="match status" value="1"/>
</dbReference>
<evidence type="ECO:0000256" key="8">
    <source>
        <dbReference type="ARBA" id="ARBA00023014"/>
    </source>
</evidence>
<evidence type="ECO:0000313" key="13">
    <source>
        <dbReference type="Proteomes" id="UP001596337"/>
    </source>
</evidence>
<dbReference type="Proteomes" id="UP001596337">
    <property type="component" value="Unassembled WGS sequence"/>
</dbReference>
<gene>
    <name evidence="12" type="ORF">ACFQGD_12935</name>
</gene>
<keyword evidence="2" id="KW-0285">Flavoprotein</keyword>
<evidence type="ECO:0000256" key="5">
    <source>
        <dbReference type="ARBA" id="ARBA00022827"/>
    </source>
</evidence>
<keyword evidence="8" id="KW-0411">Iron-sulfur</keyword>
<dbReference type="CDD" id="cd00207">
    <property type="entry name" value="fer2"/>
    <property type="match status" value="1"/>
</dbReference>
<keyword evidence="4" id="KW-0479">Metal-binding</keyword>
<organism evidence="12 13">
    <name type="scientific">Haloechinothrix salitolerans</name>
    <dbReference type="NCBI Taxonomy" id="926830"/>
    <lineage>
        <taxon>Bacteria</taxon>
        <taxon>Bacillati</taxon>
        <taxon>Actinomycetota</taxon>
        <taxon>Actinomycetes</taxon>
        <taxon>Pseudonocardiales</taxon>
        <taxon>Pseudonocardiaceae</taxon>
        <taxon>Haloechinothrix</taxon>
    </lineage>
</organism>
<dbReference type="InterPro" id="IPR001041">
    <property type="entry name" value="2Fe-2S_ferredoxin-type"/>
</dbReference>
<comment type="cofactor">
    <cofactor evidence="1">
        <name>FAD</name>
        <dbReference type="ChEBI" id="CHEBI:57692"/>
    </cofactor>
</comment>
<evidence type="ECO:0000256" key="7">
    <source>
        <dbReference type="ARBA" id="ARBA00023004"/>
    </source>
</evidence>
<dbReference type="InterPro" id="IPR036010">
    <property type="entry name" value="2Fe-2S_ferredoxin-like_sf"/>
</dbReference>
<keyword evidence="6" id="KW-0560">Oxidoreductase</keyword>
<dbReference type="CDD" id="cd06214">
    <property type="entry name" value="PA_degradation_oxidoreductase_like"/>
    <property type="match status" value="1"/>
</dbReference>
<dbReference type="InterPro" id="IPR006058">
    <property type="entry name" value="2Fe2S_fd_BS"/>
</dbReference>
<dbReference type="InterPro" id="IPR017927">
    <property type="entry name" value="FAD-bd_FR_type"/>
</dbReference>
<evidence type="ECO:0000256" key="2">
    <source>
        <dbReference type="ARBA" id="ARBA00022630"/>
    </source>
</evidence>
<dbReference type="PRINTS" id="PR00410">
    <property type="entry name" value="PHEHYDRXLASE"/>
</dbReference>
<feature type="domain" description="2Fe-2S ferredoxin-type" evidence="10">
    <location>
        <begin position="281"/>
        <end position="369"/>
    </location>
</feature>